<dbReference type="PANTHER" id="PTHR24253">
    <property type="entry name" value="TRANSMEMBRANE PROTEASE SERINE"/>
    <property type="match status" value="1"/>
</dbReference>
<dbReference type="InterPro" id="IPR048722">
    <property type="entry name" value="CFAI_FIMAC_N"/>
</dbReference>
<dbReference type="PANTHER" id="PTHR24253:SF91">
    <property type="entry name" value="COMPLEMENT FACTOR I"/>
    <property type="match status" value="1"/>
</dbReference>
<feature type="chain" id="PRO_5004044597" evidence="6">
    <location>
        <begin position="19"/>
        <end position="533"/>
    </location>
</feature>
<feature type="signal peptide" evidence="6">
    <location>
        <begin position="1"/>
        <end position="18"/>
    </location>
</feature>
<feature type="disulfide bond" evidence="4">
    <location>
        <begin position="205"/>
        <end position="215"/>
    </location>
</feature>
<evidence type="ECO:0000259" key="8">
    <source>
        <dbReference type="PROSITE" id="PS50287"/>
    </source>
</evidence>
<dbReference type="PROSITE" id="PS00135">
    <property type="entry name" value="TRYPSIN_SER"/>
    <property type="match status" value="1"/>
</dbReference>
<dbReference type="HOGENOM" id="CLU_006842_19_6_1"/>
<dbReference type="SUPFAM" id="SSF56487">
    <property type="entry name" value="SRCR-like"/>
    <property type="match status" value="1"/>
</dbReference>
<dbReference type="EMBL" id="AEYP01024001">
    <property type="status" value="NOT_ANNOTATED_CDS"/>
    <property type="molecule type" value="Genomic_DNA"/>
</dbReference>
<evidence type="ECO:0000256" key="1">
    <source>
        <dbReference type="ARBA" id="ARBA00022737"/>
    </source>
</evidence>
<dbReference type="Gene3D" id="3.10.250.10">
    <property type="entry name" value="SRCR-like domain"/>
    <property type="match status" value="1"/>
</dbReference>
<dbReference type="InterPro" id="IPR036058">
    <property type="entry name" value="Kazal_dom_sf"/>
</dbReference>
<dbReference type="eggNOG" id="KOG3627">
    <property type="taxonomic scope" value="Eukaryota"/>
</dbReference>
<dbReference type="SMART" id="SM00020">
    <property type="entry name" value="Tryp_SPc"/>
    <property type="match status" value="1"/>
</dbReference>
<evidence type="ECO:0000259" key="9">
    <source>
        <dbReference type="PROSITE" id="PS51465"/>
    </source>
</evidence>
<dbReference type="SUPFAM" id="SSF50494">
    <property type="entry name" value="Trypsin-like serine proteases"/>
    <property type="match status" value="1"/>
</dbReference>
<organism evidence="10">
    <name type="scientific">Mustela putorius furo</name>
    <name type="common">European domestic ferret</name>
    <name type="synonym">Mustela furo</name>
    <dbReference type="NCBI Taxonomy" id="9669"/>
    <lineage>
        <taxon>Eukaryota</taxon>
        <taxon>Metazoa</taxon>
        <taxon>Chordata</taxon>
        <taxon>Craniata</taxon>
        <taxon>Vertebrata</taxon>
        <taxon>Euteleostomi</taxon>
        <taxon>Mammalia</taxon>
        <taxon>Eutheria</taxon>
        <taxon>Laurasiatheria</taxon>
        <taxon>Carnivora</taxon>
        <taxon>Caniformia</taxon>
        <taxon>Musteloidea</taxon>
        <taxon>Mustelidae</taxon>
        <taxon>Mustelinae</taxon>
        <taxon>Mustela</taxon>
    </lineage>
</organism>
<keyword evidence="5" id="KW-0645">Protease</keyword>
<dbReference type="STRING" id="9669.ENSMPUP00000008554"/>
<dbReference type="InterPro" id="IPR033116">
    <property type="entry name" value="TRYPSIN_SER"/>
</dbReference>
<name>M3YB47_MUSPF</name>
<feature type="domain" description="SRCR" evidence="8">
    <location>
        <begin position="131"/>
        <end position="234"/>
    </location>
</feature>
<evidence type="ECO:0000259" key="7">
    <source>
        <dbReference type="PROSITE" id="PS50240"/>
    </source>
</evidence>
<dbReference type="InterPro" id="IPR002350">
    <property type="entry name" value="Kazal_dom"/>
</dbReference>
<dbReference type="InterPro" id="IPR003884">
    <property type="entry name" value="FacI_MAC"/>
</dbReference>
<sequence length="533" mass="60156">MKLAHVILLHLCFCLSFCKNIDEKQKQWIKTTQLSAIKKTPQNDLVDKKCLTEKYTHLSCSKVFCQPWQKCIDGTCICKLPYQCPKNGTTVCSTNGKTYPTYCQQKSVECLRPESKFLNSGACTAQGQFGVSVKYGNTTSEGIVEVKLVDQDKEMFICKKTWSITEANVACLELGFQLGAFDIQKQFEFPENVSVNSTECLQVHCQGFETSLAECTFTKRRTRNDQDFAGVVCYTHNTGNGNSEIKGHPEIIEETQFLTANMDEERKRIKSFLPKVSCGVKNSVPIRRKRVVGGKPARMGEFPWQVAIKEDKKIKCGGIYIGGCWVITAAHCLSVSKLYHYQIWASFLDSLNPEKEIIFHFANQIIIHEKYNGTTYENDIALIELKKHSNRKDCELPLSVPACVPWSPYLFRPNDKCIVSGWGREKDNQKVNLLKWGEVSLINNCSRFYPGRYYEKEMVCAGTEDGSIDACKGDSGGPLVCMDVNNVAYVWGVVSWGENCGSPEYPGVYTKVANYFDWISLHVGRSLISQHNV</sequence>
<keyword evidence="5" id="KW-0720">Serine protease</keyword>
<dbReference type="InterPro" id="IPR036772">
    <property type="entry name" value="SRCR-like_dom_sf"/>
</dbReference>
<dbReference type="PROSITE" id="PS50287">
    <property type="entry name" value="SRCR_2"/>
    <property type="match status" value="1"/>
</dbReference>
<dbReference type="Ensembl" id="ENSMPUT00000008694.1">
    <property type="protein sequence ID" value="ENSMPUP00000008554.1"/>
    <property type="gene ID" value="ENSMPUG00000008623.1"/>
</dbReference>
<feature type="domain" description="Peptidase S1" evidence="7">
    <location>
        <begin position="291"/>
        <end position="524"/>
    </location>
</feature>
<dbReference type="EMBL" id="AEYP01024000">
    <property type="status" value="NOT_ANNOTATED_CDS"/>
    <property type="molecule type" value="Genomic_DNA"/>
</dbReference>
<dbReference type="GO" id="GO:0004252">
    <property type="term" value="F:serine-type endopeptidase activity"/>
    <property type="evidence" value="ECO:0007669"/>
    <property type="project" value="InterPro"/>
</dbReference>
<evidence type="ECO:0000256" key="4">
    <source>
        <dbReference type="PROSITE-ProRule" id="PRU00196"/>
    </source>
</evidence>
<accession>M3YB47</accession>
<dbReference type="EMBL" id="AEYP01024002">
    <property type="status" value="NOT_ANNOTATED_CDS"/>
    <property type="molecule type" value="Genomic_DNA"/>
</dbReference>
<dbReference type="InterPro" id="IPR009003">
    <property type="entry name" value="Peptidase_S1_PA"/>
</dbReference>
<keyword evidence="1" id="KW-0677">Repeat</keyword>
<dbReference type="InterPro" id="IPR018114">
    <property type="entry name" value="TRYPSIN_HIS"/>
</dbReference>
<dbReference type="Pfam" id="PF00089">
    <property type="entry name" value="Trypsin"/>
    <property type="match status" value="1"/>
</dbReference>
<dbReference type="GeneTree" id="ENSGT00930000151042"/>
<dbReference type="AlphaFoldDB" id="M3YB47"/>
<dbReference type="PROSITE" id="PS00134">
    <property type="entry name" value="TRYPSIN_HIS"/>
    <property type="match status" value="1"/>
</dbReference>
<dbReference type="InterPro" id="IPR001190">
    <property type="entry name" value="SRCR"/>
</dbReference>
<dbReference type="KEGG" id="mpuf:101692598"/>
<dbReference type="SUPFAM" id="SSF100895">
    <property type="entry name" value="Kazal-type serine protease inhibitors"/>
    <property type="match status" value="1"/>
</dbReference>
<dbReference type="SMART" id="SM00202">
    <property type="entry name" value="SR"/>
    <property type="match status" value="1"/>
</dbReference>
<dbReference type="Gene3D" id="2.40.10.10">
    <property type="entry name" value="Trypsin-like serine proteases"/>
    <property type="match status" value="1"/>
</dbReference>
<evidence type="ECO:0000256" key="6">
    <source>
        <dbReference type="SAM" id="SignalP"/>
    </source>
</evidence>
<dbReference type="PROSITE" id="PS50240">
    <property type="entry name" value="TRYPSIN_DOM"/>
    <property type="match status" value="1"/>
</dbReference>
<protein>
    <submittedName>
        <fullName evidence="10">Complement factor I</fullName>
    </submittedName>
</protein>
<dbReference type="SMART" id="SM00057">
    <property type="entry name" value="FIMAC"/>
    <property type="match status" value="1"/>
</dbReference>
<dbReference type="CDD" id="cd00190">
    <property type="entry name" value="Tryp_SPc"/>
    <property type="match status" value="1"/>
</dbReference>
<comment type="caution">
    <text evidence="4">Lacks conserved residue(s) required for the propagation of feature annotation.</text>
</comment>
<reference evidence="10" key="1">
    <citation type="submission" date="2024-06" db="UniProtKB">
        <authorList>
            <consortium name="Ensembl"/>
        </authorList>
    </citation>
    <scope>IDENTIFICATION</scope>
</reference>
<keyword evidence="2 4" id="KW-1015">Disulfide bond</keyword>
<dbReference type="Pfam" id="PF21286">
    <property type="entry name" value="CFAI_FIMAC_N"/>
    <property type="match status" value="1"/>
</dbReference>
<evidence type="ECO:0000256" key="3">
    <source>
        <dbReference type="ARBA" id="ARBA00023180"/>
    </source>
</evidence>
<dbReference type="Gene3D" id="3.30.60.30">
    <property type="match status" value="1"/>
</dbReference>
<dbReference type="FunFam" id="2.40.10.10:FF:000066">
    <property type="entry name" value="Complement factor I"/>
    <property type="match status" value="1"/>
</dbReference>
<feature type="domain" description="Kazal-like" evidence="9">
    <location>
        <begin position="77"/>
        <end position="125"/>
    </location>
</feature>
<keyword evidence="3" id="KW-0325">Glycoprotein</keyword>
<dbReference type="EMBL" id="AEYP01023998">
    <property type="status" value="NOT_ANNOTATED_CDS"/>
    <property type="molecule type" value="Genomic_DNA"/>
</dbReference>
<dbReference type="GO" id="GO:0006956">
    <property type="term" value="P:complement activation"/>
    <property type="evidence" value="ECO:0007669"/>
    <property type="project" value="Ensembl"/>
</dbReference>
<dbReference type="InParanoid" id="M3YB47"/>
<evidence type="ECO:0000256" key="2">
    <source>
        <dbReference type="ARBA" id="ARBA00023157"/>
    </source>
</evidence>
<dbReference type="PRINTS" id="PR00722">
    <property type="entry name" value="CHYMOTRYPSIN"/>
</dbReference>
<dbReference type="InterPro" id="IPR001314">
    <property type="entry name" value="Peptidase_S1A"/>
</dbReference>
<dbReference type="InterPro" id="IPR043504">
    <property type="entry name" value="Peptidase_S1_PA_chymotrypsin"/>
</dbReference>
<dbReference type="InterPro" id="IPR001254">
    <property type="entry name" value="Trypsin_dom"/>
</dbReference>
<dbReference type="Pfam" id="PF00530">
    <property type="entry name" value="SRCR"/>
    <property type="match status" value="1"/>
</dbReference>
<dbReference type="GO" id="GO:0006508">
    <property type="term" value="P:proteolysis"/>
    <property type="evidence" value="ECO:0007669"/>
    <property type="project" value="UniProtKB-KW"/>
</dbReference>
<keyword evidence="6" id="KW-0732">Signal</keyword>
<evidence type="ECO:0000313" key="10">
    <source>
        <dbReference type="Ensembl" id="ENSMPUP00000008554.1"/>
    </source>
</evidence>
<dbReference type="OMA" id="YECQQPK"/>
<dbReference type="PROSITE" id="PS51465">
    <property type="entry name" value="KAZAL_2"/>
    <property type="match status" value="1"/>
</dbReference>
<dbReference type="InterPro" id="IPR048719">
    <property type="entry name" value="CFAI_KAZAL"/>
</dbReference>
<dbReference type="GO" id="GO:0016020">
    <property type="term" value="C:membrane"/>
    <property type="evidence" value="ECO:0007669"/>
    <property type="project" value="InterPro"/>
</dbReference>
<evidence type="ECO:0000256" key="5">
    <source>
        <dbReference type="RuleBase" id="RU363034"/>
    </source>
</evidence>
<dbReference type="EMBL" id="AEYP01023999">
    <property type="status" value="NOT_ANNOTATED_CDS"/>
    <property type="molecule type" value="Genomic_DNA"/>
</dbReference>
<dbReference type="Pfam" id="PF21287">
    <property type="entry name" value="Kazal_CFAI"/>
    <property type="match status" value="1"/>
</dbReference>
<keyword evidence="5" id="KW-0378">Hydrolase</keyword>
<proteinExistence type="predicted"/>
<gene>
    <name evidence="10" type="primary">CFI</name>
</gene>